<dbReference type="Gene3D" id="3.30.70.1320">
    <property type="entry name" value="Multidrug efflux transporter AcrB pore domain like"/>
    <property type="match status" value="1"/>
</dbReference>
<feature type="transmembrane region" description="Helical" evidence="10">
    <location>
        <begin position="452"/>
        <end position="469"/>
    </location>
</feature>
<keyword evidence="12" id="KW-1185">Reference proteome</keyword>
<dbReference type="Gene3D" id="3.30.2090.10">
    <property type="entry name" value="Multidrug efflux transporter AcrB TolC docking domain, DN and DC subdomains"/>
    <property type="match status" value="2"/>
</dbReference>
<evidence type="ECO:0000256" key="7">
    <source>
        <dbReference type="ARBA" id="ARBA00022989"/>
    </source>
</evidence>
<keyword evidence="8 10" id="KW-0472">Membrane</keyword>
<dbReference type="OrthoDB" id="9760604at2"/>
<keyword evidence="7 10" id="KW-1133">Transmembrane helix</keyword>
<evidence type="ECO:0000256" key="10">
    <source>
        <dbReference type="SAM" id="Phobius"/>
    </source>
</evidence>
<dbReference type="InterPro" id="IPR001036">
    <property type="entry name" value="Acrflvin-R"/>
</dbReference>
<feature type="transmembrane region" description="Helical" evidence="10">
    <location>
        <begin position="394"/>
        <end position="417"/>
    </location>
</feature>
<keyword evidence="6 10" id="KW-0812">Transmembrane</keyword>
<feature type="coiled-coil region" evidence="9">
    <location>
        <begin position="1219"/>
        <end position="1246"/>
    </location>
</feature>
<dbReference type="GO" id="GO:0008324">
    <property type="term" value="F:monoatomic cation transmembrane transporter activity"/>
    <property type="evidence" value="ECO:0007669"/>
    <property type="project" value="InterPro"/>
</dbReference>
<feature type="coiled-coil region" evidence="9">
    <location>
        <begin position="1360"/>
        <end position="1394"/>
    </location>
</feature>
<dbReference type="SUPFAM" id="SSF82714">
    <property type="entry name" value="Multidrug efflux transporter AcrB TolC docking domain, DN and DC subdomains"/>
    <property type="match status" value="2"/>
</dbReference>
<comment type="caution">
    <text evidence="11">The sequence shown here is derived from an EMBL/GenBank/DDBJ whole genome shotgun (WGS) entry which is preliminary data.</text>
</comment>
<feature type="transmembrane region" description="Helical" evidence="10">
    <location>
        <begin position="1008"/>
        <end position="1034"/>
    </location>
</feature>
<evidence type="ECO:0000256" key="8">
    <source>
        <dbReference type="ARBA" id="ARBA00023136"/>
    </source>
</evidence>
<evidence type="ECO:0000256" key="6">
    <source>
        <dbReference type="ARBA" id="ARBA00022692"/>
    </source>
</evidence>
<evidence type="ECO:0000256" key="1">
    <source>
        <dbReference type="ARBA" id="ARBA00004651"/>
    </source>
</evidence>
<protein>
    <submittedName>
        <fullName evidence="11">Cobalt-zinc-cadmium resistance protein CzcA</fullName>
    </submittedName>
</protein>
<evidence type="ECO:0000256" key="2">
    <source>
        <dbReference type="ARBA" id="ARBA00007613"/>
    </source>
</evidence>
<reference evidence="11 12" key="1">
    <citation type="submission" date="2019-03" db="EMBL/GenBank/DDBJ databases">
        <title>Genomic Encyclopedia of Archaeal and Bacterial Type Strains, Phase II (KMG-II): from individual species to whole genera.</title>
        <authorList>
            <person name="Goeker M."/>
        </authorList>
    </citation>
    <scope>NUCLEOTIDE SEQUENCE [LARGE SCALE GENOMIC DNA]</scope>
    <source>
        <strain evidence="11 12">DSM 19034</strain>
    </source>
</reference>
<dbReference type="InterPro" id="IPR027463">
    <property type="entry name" value="AcrB_DN_DC_subdom"/>
</dbReference>
<name>A0A4R6IDV8_9SPHI</name>
<feature type="transmembrane region" description="Helical" evidence="10">
    <location>
        <begin position="977"/>
        <end position="996"/>
    </location>
</feature>
<dbReference type="PANTHER" id="PTHR32063:SF24">
    <property type="entry name" value="CATION EFFLUX SYSTEM (ACRB_ACRD_ACRF FAMILY)"/>
    <property type="match status" value="1"/>
</dbReference>
<dbReference type="SUPFAM" id="SSF82693">
    <property type="entry name" value="Multidrug efflux transporter AcrB pore domain, PN1, PN2, PC1 and PC2 subdomains"/>
    <property type="match status" value="2"/>
</dbReference>
<dbReference type="InterPro" id="IPR003423">
    <property type="entry name" value="OMP_efflux"/>
</dbReference>
<feature type="transmembrane region" description="Helical" evidence="10">
    <location>
        <begin position="344"/>
        <end position="361"/>
    </location>
</feature>
<accession>A0A4R6IDV8</accession>
<evidence type="ECO:0000313" key="12">
    <source>
        <dbReference type="Proteomes" id="UP000295499"/>
    </source>
</evidence>
<dbReference type="NCBIfam" id="TIGR00914">
    <property type="entry name" value="2A0601"/>
    <property type="match status" value="1"/>
</dbReference>
<feature type="transmembrane region" description="Helical" evidence="10">
    <location>
        <begin position="1046"/>
        <end position="1066"/>
    </location>
</feature>
<proteinExistence type="inferred from homology"/>
<keyword evidence="4" id="KW-0813">Transport</keyword>
<sequence length="1463" mass="162045">MLNKIIGFSIRNKLIIALFVLSLIGWGAFEVTKLPIDALPDITDNQVQVITVSPSLGAPDIERLITFPIEQACSSISGLKQIRSFSRFGLSLVTIVFNEETDVYWARQQIAERLQQVQQEIPDGIGSPQMAPVSTGLGEIYQYVVRPKKGYEGKFNATDLRTIQDWIVRRQLLGTPGVAEVSSFGGKLKQYEVAVRQDQLKAYGITIGDIFTALEKNNENTGGAYIEKGPTVLYIRSEGLTTSLADIEKIVVKTLSNGMPVLMSQVAKVQFGSAIRYGAMTYNAQGEVAGAVVMMLKGENSSVVVKRVKDKVAQIQKMVPEGVVIEPFLDRTKMVDNAISTVETNLMEGALIVIFVLVFFLGNLRAGLIVSSVIPLSMLFAIILMNKFGVGGNLMSLGAIDFGLIVDGSVIVVEAILHRFSHSNHFKNIGLIDQEQMDTEVEKSTGSMIKSAVFSQIIILIVYLPILSLEGVEGKMFKPMAWTIAFAILGAFILSITYVPMMSALCLNKTISHKKNLTDKLMAWIERRYQPLLSRVLNFPKTILAVTLVMFAIAVFIMSGLGGEFIPQLEEGDFAVETRLLTGSNLNNTIETTQKASKVLLEKFPEVQKIVTKIGSAEVPTDPMPFEAGDMMVILKPKKDWVSAHSFPELSAKMTEALEVVPGITVGFQFPVQMRFNELMTGARQDVVCKIFGEDLDSLAHYAQQLGAIIGTVKGATNIYEEQVTGMPQVVIRYNRDGMAKYGLNVDDVNRVVNTAFAGQVAGQVYEGEKRFDMVVRLDQSARRNIRDVEDLMVLTKSGNQIPLNMVASVNEVEGVNQIQREDTKRRIIVGFNVKDRDVQSIVEELQQKTARDLKLTRGYTIFYGGSFENMTAAKARLAIVVPIALLLIFLLLYFAFSSVKQGLLIYTAIPLSAIGGILALWIRDLPFSISAGVGFIALFGVAVLNGILLVTEFNRLQKLGWTDVKRIVIHATKSKLRAVLMTALVPSLGFIPMAISTGAGGAVQKPLATVVIGGLLVSTLLTLFVLPMLYVLFERGFGYFRPKKGISSLNLGTLVPVLIISFLHASNPVKAQQRVSLQAALDTALKNNVSLKIAKTETSYYQQLAKSSFDLPKTALTFDYGKLNSLENDNKFSIVQSVEFPSVYSRQKQLANTHARMSEIRLNGSLFNLKTTLKSNYYNLLLLQQKRELLLWADSLYGAFLDRSTQRFKSGDVDILELRTAQNQKQQVENQLELLKTDYMQLLNRFNYLLNGALVMEPEAQDVIYASSTPVLHEIGNNPSYQMSETQITLAMQQQALEKSKLLPSLLIGYNNSSIVGTQTNSMGLPQYFDQHKRFSSVSVGLGIPLFYGAQHARIKASAIGVEQKRQELELSRKTLTQELANAVQRYQQLTKLISSYRQVSLSNADDIIRTATLKLNAGEIAYLDWVILINQSIQLRAEYYDKVMQFNEAAFEIERITAIDK</sequence>
<dbReference type="RefSeq" id="WP_133558587.1">
    <property type="nucleotide sequence ID" value="NZ_SNWM01000005.1"/>
</dbReference>
<feature type="transmembrane region" description="Helical" evidence="10">
    <location>
        <begin position="12"/>
        <end position="29"/>
    </location>
</feature>
<dbReference type="PRINTS" id="PR00702">
    <property type="entry name" value="ACRIFLAVINRP"/>
</dbReference>
<dbReference type="Gene3D" id="3.30.70.1440">
    <property type="entry name" value="Multidrug efflux transporter AcrB pore domain"/>
    <property type="match status" value="1"/>
</dbReference>
<evidence type="ECO:0000256" key="5">
    <source>
        <dbReference type="ARBA" id="ARBA00022475"/>
    </source>
</evidence>
<evidence type="ECO:0000313" key="11">
    <source>
        <dbReference type="EMBL" id="TDO20212.1"/>
    </source>
</evidence>
<keyword evidence="9" id="KW-0175">Coiled coil</keyword>
<keyword evidence="5" id="KW-1003">Cell membrane</keyword>
<feature type="transmembrane region" description="Helical" evidence="10">
    <location>
        <begin position="929"/>
        <end position="951"/>
    </location>
</feature>
<comment type="similarity">
    <text evidence="2">Belongs to the outer membrane factor (OMF) (TC 1.B.17) family.</text>
</comment>
<dbReference type="EMBL" id="SNWM01000005">
    <property type="protein sequence ID" value="TDO20212.1"/>
    <property type="molecule type" value="Genomic_DNA"/>
</dbReference>
<dbReference type="Gene3D" id="3.30.70.1430">
    <property type="entry name" value="Multidrug efflux transporter AcrB pore domain"/>
    <property type="match status" value="2"/>
</dbReference>
<dbReference type="Pfam" id="PF02321">
    <property type="entry name" value="OEP"/>
    <property type="match status" value="1"/>
</dbReference>
<feature type="transmembrane region" description="Helical" evidence="10">
    <location>
        <begin position="368"/>
        <end position="388"/>
    </location>
</feature>
<dbReference type="Gene3D" id="1.20.1600.10">
    <property type="entry name" value="Outer membrane efflux proteins (OEP)"/>
    <property type="match status" value="1"/>
</dbReference>
<comment type="similarity">
    <text evidence="3">Belongs to the resistance-nodulation-cell division (RND) (TC 2.A.6) family.</text>
</comment>
<evidence type="ECO:0000256" key="4">
    <source>
        <dbReference type="ARBA" id="ARBA00022448"/>
    </source>
</evidence>
<dbReference type="InterPro" id="IPR004763">
    <property type="entry name" value="CusA-like"/>
</dbReference>
<feature type="transmembrane region" description="Helical" evidence="10">
    <location>
        <begin position="904"/>
        <end position="923"/>
    </location>
</feature>
<gene>
    <name evidence="11" type="ORF">CLV32_3972</name>
</gene>
<feature type="transmembrane region" description="Helical" evidence="10">
    <location>
        <begin position="542"/>
        <end position="561"/>
    </location>
</feature>
<dbReference type="Pfam" id="PF00873">
    <property type="entry name" value="ACR_tran"/>
    <property type="match status" value="1"/>
</dbReference>
<feature type="transmembrane region" description="Helical" evidence="10">
    <location>
        <begin position="878"/>
        <end position="897"/>
    </location>
</feature>
<organism evidence="11 12">
    <name type="scientific">Pedobacter duraquae</name>
    <dbReference type="NCBI Taxonomy" id="425511"/>
    <lineage>
        <taxon>Bacteria</taxon>
        <taxon>Pseudomonadati</taxon>
        <taxon>Bacteroidota</taxon>
        <taxon>Sphingobacteriia</taxon>
        <taxon>Sphingobacteriales</taxon>
        <taxon>Sphingobacteriaceae</taxon>
        <taxon>Pedobacter</taxon>
    </lineage>
</organism>
<dbReference type="Proteomes" id="UP000295499">
    <property type="component" value="Unassembled WGS sequence"/>
</dbReference>
<dbReference type="SUPFAM" id="SSF82866">
    <property type="entry name" value="Multidrug efflux transporter AcrB transmembrane domain"/>
    <property type="match status" value="2"/>
</dbReference>
<feature type="transmembrane region" description="Helical" evidence="10">
    <location>
        <begin position="481"/>
        <end position="507"/>
    </location>
</feature>
<comment type="subcellular location">
    <subcellularLocation>
        <location evidence="1">Cell membrane</location>
        <topology evidence="1">Multi-pass membrane protein</topology>
    </subcellularLocation>
</comment>
<dbReference type="SUPFAM" id="SSF56954">
    <property type="entry name" value="Outer membrane efflux proteins (OEP)"/>
    <property type="match status" value="1"/>
</dbReference>
<dbReference type="PANTHER" id="PTHR32063">
    <property type="match status" value="1"/>
</dbReference>
<evidence type="ECO:0000256" key="3">
    <source>
        <dbReference type="ARBA" id="ARBA00010942"/>
    </source>
</evidence>
<dbReference type="GO" id="GO:0005886">
    <property type="term" value="C:plasma membrane"/>
    <property type="evidence" value="ECO:0007669"/>
    <property type="project" value="UniProtKB-SubCell"/>
</dbReference>
<dbReference type="GO" id="GO:0015562">
    <property type="term" value="F:efflux transmembrane transporter activity"/>
    <property type="evidence" value="ECO:0007669"/>
    <property type="project" value="InterPro"/>
</dbReference>
<evidence type="ECO:0000256" key="9">
    <source>
        <dbReference type="SAM" id="Coils"/>
    </source>
</evidence>
<dbReference type="Gene3D" id="1.20.1640.10">
    <property type="entry name" value="Multidrug efflux transporter AcrB transmembrane domain"/>
    <property type="match status" value="2"/>
</dbReference>
<dbReference type="GO" id="GO:0042910">
    <property type="term" value="F:xenobiotic transmembrane transporter activity"/>
    <property type="evidence" value="ECO:0007669"/>
    <property type="project" value="TreeGrafter"/>
</dbReference>